<dbReference type="PANTHER" id="PTHR42866:SF2">
    <property type="entry name" value="3-DEOXY-MANNO-OCTULOSONATE CYTIDYLYLTRANSFERASE, MITOCHONDRIAL"/>
    <property type="match status" value="1"/>
</dbReference>
<dbReference type="Gene3D" id="3.90.550.10">
    <property type="entry name" value="Spore Coat Polysaccharide Biosynthesis Protein SpsA, Chain A"/>
    <property type="match status" value="1"/>
</dbReference>
<dbReference type="EC" id="2.7.7.38" evidence="5"/>
<sequence length="257" mass="29208">MVIIIIPARFSSTRFPGKVIALLKNKPIIQHVYEKAKASNLIEDVFIATDDERVFQCVNNFGGKALMTSKNHPSGTDRIAEAVDILIKYGYNLKNDSIVINLQGDEPLIKPQMIDQLVSLMKDNIDSNQFIGTLVKKIDNESEFTNPNIVKVVFDSNKYALYFSRCPIPFDREKYLKGSSTNHFMYKHIGIYGYTVETLKKFVSLPQSRLEKIEALEQLRALENGIKIKIAITEYDSFGIDTPEDLEVAEKCLNTYL</sequence>
<dbReference type="OrthoDB" id="9815559at2"/>
<protein>
    <recommendedName>
        <fullName evidence="5">3-deoxy-manno-octulosonate cytidylyltransferase</fullName>
        <ecNumber evidence="5">2.7.7.38</ecNumber>
    </recommendedName>
    <alternativeName>
        <fullName evidence="5">CMP-2-keto-3-deoxyoctulosonic acid synthase</fullName>
        <shortName evidence="5">CKS</shortName>
        <shortName evidence="5">CMP-KDO synthase</shortName>
    </alternativeName>
</protein>
<evidence type="ECO:0000256" key="3">
    <source>
        <dbReference type="ARBA" id="ARBA00022695"/>
    </source>
</evidence>
<dbReference type="GO" id="GO:0009103">
    <property type="term" value="P:lipopolysaccharide biosynthetic process"/>
    <property type="evidence" value="ECO:0007669"/>
    <property type="project" value="UniProtKB-UniRule"/>
</dbReference>
<dbReference type="NCBIfam" id="NF009905">
    <property type="entry name" value="PRK13368.1"/>
    <property type="match status" value="1"/>
</dbReference>
<dbReference type="InterPro" id="IPR029044">
    <property type="entry name" value="Nucleotide-diphossugar_trans"/>
</dbReference>
<dbReference type="SUPFAM" id="SSF53448">
    <property type="entry name" value="Nucleotide-diphospho-sugar transferases"/>
    <property type="match status" value="1"/>
</dbReference>
<accession>A0A0U9HV66</accession>
<dbReference type="CDD" id="cd02517">
    <property type="entry name" value="CMP-KDO-Synthetase"/>
    <property type="match status" value="1"/>
</dbReference>
<evidence type="ECO:0000256" key="1">
    <source>
        <dbReference type="ARBA" id="ARBA00004370"/>
    </source>
</evidence>
<evidence type="ECO:0000313" key="7">
    <source>
        <dbReference type="Proteomes" id="UP000054976"/>
    </source>
</evidence>
<dbReference type="NCBIfam" id="TIGR00466">
    <property type="entry name" value="kdsB"/>
    <property type="match status" value="1"/>
</dbReference>
<dbReference type="EMBL" id="BCNO01000001">
    <property type="protein sequence ID" value="GAQ94303.1"/>
    <property type="molecule type" value="Genomic_DNA"/>
</dbReference>
<evidence type="ECO:0000313" key="6">
    <source>
        <dbReference type="EMBL" id="GAQ94303.1"/>
    </source>
</evidence>
<dbReference type="GO" id="GO:0005829">
    <property type="term" value="C:cytosol"/>
    <property type="evidence" value="ECO:0007669"/>
    <property type="project" value="TreeGrafter"/>
</dbReference>
<dbReference type="PANTHER" id="PTHR42866">
    <property type="entry name" value="3-DEOXY-MANNO-OCTULOSONATE CYTIDYLYLTRANSFERASE"/>
    <property type="match status" value="1"/>
</dbReference>
<gene>
    <name evidence="5" type="primary">kdsB</name>
    <name evidence="6" type="ORF">TAGGR_1482</name>
</gene>
<keyword evidence="7" id="KW-1185">Reference proteome</keyword>
<keyword evidence="2 5" id="KW-0808">Transferase</keyword>
<organism evidence="6 7">
    <name type="scientific">Thermodesulfovibrio aggregans</name>
    <dbReference type="NCBI Taxonomy" id="86166"/>
    <lineage>
        <taxon>Bacteria</taxon>
        <taxon>Pseudomonadati</taxon>
        <taxon>Nitrospirota</taxon>
        <taxon>Thermodesulfovibrionia</taxon>
        <taxon>Thermodesulfovibrionales</taxon>
        <taxon>Thermodesulfovibrionaceae</taxon>
        <taxon>Thermodesulfovibrio</taxon>
    </lineage>
</organism>
<dbReference type="NCBIfam" id="NF003952">
    <property type="entry name" value="PRK05450.1-5"/>
    <property type="match status" value="1"/>
</dbReference>
<keyword evidence="5" id="KW-0963">Cytoplasm</keyword>
<name>A0A0U9HV66_9BACT</name>
<proteinExistence type="inferred from homology"/>
<keyword evidence="3 5" id="KW-0548">Nucleotidyltransferase</keyword>
<comment type="caution">
    <text evidence="6">The sequence shown here is derived from an EMBL/GenBank/DDBJ whole genome shotgun (WGS) entry which is preliminary data.</text>
</comment>
<evidence type="ECO:0000256" key="4">
    <source>
        <dbReference type="ARBA" id="ARBA00022985"/>
    </source>
</evidence>
<dbReference type="InterPro" id="IPR004528">
    <property type="entry name" value="KdsB"/>
</dbReference>
<dbReference type="AlphaFoldDB" id="A0A0U9HV66"/>
<dbReference type="FunFam" id="3.90.550.10:FF:000011">
    <property type="entry name" value="3-deoxy-manno-octulosonate cytidylyltransferase"/>
    <property type="match status" value="1"/>
</dbReference>
<dbReference type="Pfam" id="PF02348">
    <property type="entry name" value="CTP_transf_3"/>
    <property type="match status" value="1"/>
</dbReference>
<dbReference type="STRING" id="86166.TAGGR_1482"/>
<evidence type="ECO:0000256" key="5">
    <source>
        <dbReference type="HAMAP-Rule" id="MF_00057"/>
    </source>
</evidence>
<dbReference type="RefSeq" id="WP_059175767.1">
    <property type="nucleotide sequence ID" value="NZ_BCNO01000001.1"/>
</dbReference>
<dbReference type="HAMAP" id="MF_00057">
    <property type="entry name" value="KdsB"/>
    <property type="match status" value="1"/>
</dbReference>
<dbReference type="InterPro" id="IPR003329">
    <property type="entry name" value="Cytidylyl_trans"/>
</dbReference>
<keyword evidence="4 5" id="KW-0448">Lipopolysaccharide biosynthesis</keyword>
<comment type="catalytic activity">
    <reaction evidence="5">
        <text>3-deoxy-alpha-D-manno-oct-2-ulosonate + CTP = CMP-3-deoxy-beta-D-manno-octulosonate + diphosphate</text>
        <dbReference type="Rhea" id="RHEA:23448"/>
        <dbReference type="ChEBI" id="CHEBI:33019"/>
        <dbReference type="ChEBI" id="CHEBI:37563"/>
        <dbReference type="ChEBI" id="CHEBI:85986"/>
        <dbReference type="ChEBI" id="CHEBI:85987"/>
        <dbReference type="EC" id="2.7.7.38"/>
    </reaction>
</comment>
<dbReference type="UniPathway" id="UPA00358">
    <property type="reaction ID" value="UER00476"/>
</dbReference>
<dbReference type="GO" id="GO:0033468">
    <property type="term" value="P:CMP-keto-3-deoxy-D-manno-octulosonic acid biosynthetic process"/>
    <property type="evidence" value="ECO:0007669"/>
    <property type="project" value="UniProtKB-UniRule"/>
</dbReference>
<comment type="pathway">
    <text evidence="5">Nucleotide-sugar biosynthesis; CMP-3-deoxy-D-manno-octulosonate biosynthesis; CMP-3-deoxy-D-manno-octulosonate from 3-deoxy-D-manno-octulosonate and CTP: step 1/1.</text>
</comment>
<dbReference type="GO" id="GO:0016020">
    <property type="term" value="C:membrane"/>
    <property type="evidence" value="ECO:0007669"/>
    <property type="project" value="UniProtKB-SubCell"/>
</dbReference>
<dbReference type="Proteomes" id="UP000054976">
    <property type="component" value="Unassembled WGS sequence"/>
</dbReference>
<comment type="subcellular location">
    <subcellularLocation>
        <location evidence="5">Cytoplasm</location>
    </subcellularLocation>
    <subcellularLocation>
        <location evidence="1">Membrane</location>
    </subcellularLocation>
</comment>
<dbReference type="NCBIfam" id="NF003950">
    <property type="entry name" value="PRK05450.1-3"/>
    <property type="match status" value="1"/>
</dbReference>
<reference evidence="7" key="1">
    <citation type="submission" date="2016-01" db="EMBL/GenBank/DDBJ databases">
        <title>Draft genome sequence of Thermodesulfovibrio aggregans strain TGE-P1.</title>
        <authorList>
            <person name="Sekiguchi Y."/>
            <person name="Ohashi A."/>
            <person name="Matsuura N."/>
            <person name="Tourlousse M.D."/>
        </authorList>
    </citation>
    <scope>NUCLEOTIDE SEQUENCE [LARGE SCALE GENOMIC DNA]</scope>
    <source>
        <strain evidence="7">TGE-P1</strain>
    </source>
</reference>
<evidence type="ECO:0000256" key="2">
    <source>
        <dbReference type="ARBA" id="ARBA00022679"/>
    </source>
</evidence>
<dbReference type="GO" id="GO:0008690">
    <property type="term" value="F:3-deoxy-manno-octulosonate cytidylyltransferase activity"/>
    <property type="evidence" value="ECO:0007669"/>
    <property type="project" value="UniProtKB-UniRule"/>
</dbReference>
<comment type="function">
    <text evidence="5">Activates KDO (a required 8-carbon sugar) for incorporation into bacterial lipopolysaccharide in Gram-negative bacteria.</text>
</comment>
<comment type="similarity">
    <text evidence="5">Belongs to the KdsB family.</text>
</comment>